<name>A0A1G9E8F5_9RHOB</name>
<dbReference type="STRING" id="571298.SAMN04488026_105110"/>
<dbReference type="RefSeq" id="WP_093161065.1">
    <property type="nucleotide sequence ID" value="NZ_FNEK01000051.1"/>
</dbReference>
<evidence type="ECO:0000313" key="1">
    <source>
        <dbReference type="EMBL" id="SDK72377.1"/>
    </source>
</evidence>
<evidence type="ECO:0000313" key="2">
    <source>
        <dbReference type="Proteomes" id="UP000199382"/>
    </source>
</evidence>
<dbReference type="AlphaFoldDB" id="A0A1G9E8F5"/>
<gene>
    <name evidence="1" type="ORF">SAMN04488026_105110</name>
</gene>
<dbReference type="Proteomes" id="UP000199382">
    <property type="component" value="Unassembled WGS sequence"/>
</dbReference>
<accession>A0A1G9E8F5</accession>
<sequence length="70" mass="8378">MTKRLRFTRRLNIALSEDAYRRLRKFSDEAGITQDEALCFLFENFGSVTDDEALPHRLRLFKAELEDRKR</sequence>
<keyword evidence="2" id="KW-1185">Reference proteome</keyword>
<evidence type="ECO:0008006" key="3">
    <source>
        <dbReference type="Google" id="ProtNLM"/>
    </source>
</evidence>
<dbReference type="EMBL" id="FNEK01000051">
    <property type="protein sequence ID" value="SDK72377.1"/>
    <property type="molecule type" value="Genomic_DNA"/>
</dbReference>
<reference evidence="1 2" key="1">
    <citation type="submission" date="2016-10" db="EMBL/GenBank/DDBJ databases">
        <authorList>
            <person name="de Groot N.N."/>
        </authorList>
    </citation>
    <scope>NUCLEOTIDE SEQUENCE [LARGE SCALE GENOMIC DNA]</scope>
    <source>
        <strain evidence="1 2">DSM 25294</strain>
    </source>
</reference>
<protein>
    <recommendedName>
        <fullName evidence="3">Ribbon-helix-helix protein, copG family</fullName>
    </recommendedName>
</protein>
<proteinExistence type="predicted"/>
<dbReference type="OrthoDB" id="7644752at2"/>
<organism evidence="1 2">
    <name type="scientific">Aliiruegeria lutimaris</name>
    <dbReference type="NCBI Taxonomy" id="571298"/>
    <lineage>
        <taxon>Bacteria</taxon>
        <taxon>Pseudomonadati</taxon>
        <taxon>Pseudomonadota</taxon>
        <taxon>Alphaproteobacteria</taxon>
        <taxon>Rhodobacterales</taxon>
        <taxon>Roseobacteraceae</taxon>
        <taxon>Aliiruegeria</taxon>
    </lineage>
</organism>